<name>O57050_9HIV2</name>
<feature type="compositionally biased region" description="Polar residues" evidence="1">
    <location>
        <begin position="1"/>
        <end position="10"/>
    </location>
</feature>
<dbReference type="EMBL" id="U76641">
    <property type="protein sequence ID" value="AAC04226.1"/>
    <property type="molecule type" value="Genomic_DNA"/>
</dbReference>
<gene>
    <name evidence="2" type="primary">env</name>
</gene>
<protein>
    <submittedName>
        <fullName evidence="2">Envelope glycoprotein</fullName>
    </submittedName>
</protein>
<organism evidence="2">
    <name type="scientific">Human immunodeficiency virus 2</name>
    <dbReference type="NCBI Taxonomy" id="11709"/>
    <lineage>
        <taxon>Viruses</taxon>
        <taxon>Riboviria</taxon>
        <taxon>Pararnavirae</taxon>
        <taxon>Artverviricota</taxon>
        <taxon>Revtraviricetes</taxon>
        <taxon>Ortervirales</taxon>
        <taxon>Retroviridae</taxon>
        <taxon>Orthoretrovirinae</taxon>
        <taxon>Lentivirus</taxon>
        <taxon>Lentivirus humimdef2</taxon>
    </lineage>
</organism>
<feature type="non-terminal residue" evidence="2">
    <location>
        <position position="1"/>
    </location>
</feature>
<accession>O57050</accession>
<feature type="region of interest" description="Disordered" evidence="1">
    <location>
        <begin position="1"/>
        <end position="27"/>
    </location>
</feature>
<dbReference type="GO" id="GO:0019031">
    <property type="term" value="C:viral envelope"/>
    <property type="evidence" value="ECO:0007669"/>
    <property type="project" value="UniProtKB-KW"/>
</dbReference>
<keyword evidence="2" id="KW-0261">Viral envelope protein</keyword>
<reference evidence="2" key="1">
    <citation type="journal article" date="1998" name="J. Infect. Dis.">
        <title>Evidence of Nef truncation in human immunodeficiency virus type 2 infection.</title>
        <authorList>
            <person name="Switzer W.M."/>
            <person name="Wiktor S."/>
            <person name="Soriano V."/>
            <person name="Silva-Graca A."/>
            <person name="Mansinho K."/>
            <person name="Coulibaly I.M."/>
            <person name="Ekpini E."/>
            <person name="Greenberg A.E."/>
            <person name="Folks T.M."/>
            <person name="Heneine W."/>
        </authorList>
    </citation>
    <scope>NUCLEOTIDE SEQUENCE</scope>
</reference>
<sequence length="37" mass="4016">PDYSQLQELSIQGLPDPPTNPPGDLELAKIQDSLRAV</sequence>
<evidence type="ECO:0000313" key="2">
    <source>
        <dbReference type="EMBL" id="AAC04226.1"/>
    </source>
</evidence>
<organismHost>
    <name type="scientific">Homo sapiens</name>
    <name type="common">Human</name>
    <dbReference type="NCBI Taxonomy" id="9606"/>
</organismHost>
<proteinExistence type="predicted"/>
<evidence type="ECO:0000256" key="1">
    <source>
        <dbReference type="SAM" id="MobiDB-lite"/>
    </source>
</evidence>
<keyword evidence="2" id="KW-0946">Virion</keyword>